<dbReference type="Pfam" id="PF00708">
    <property type="entry name" value="Acylphosphatase"/>
    <property type="match status" value="1"/>
</dbReference>
<dbReference type="Gene3D" id="3.30.70.100">
    <property type="match status" value="1"/>
</dbReference>
<dbReference type="GO" id="GO:0003998">
    <property type="term" value="F:acylphosphatase activity"/>
    <property type="evidence" value="ECO:0007669"/>
    <property type="project" value="UniProtKB-EC"/>
</dbReference>
<evidence type="ECO:0000313" key="10">
    <source>
        <dbReference type="Proteomes" id="UP000180057"/>
    </source>
</evidence>
<evidence type="ECO:0000256" key="5">
    <source>
        <dbReference type="PROSITE-ProRule" id="PRU00520"/>
    </source>
</evidence>
<dbReference type="PROSITE" id="PS51160">
    <property type="entry name" value="ACYLPHOSPHATASE_3"/>
    <property type="match status" value="1"/>
</dbReference>
<keyword evidence="5 6" id="KW-0378">Hydrolase</keyword>
<keyword evidence="10" id="KW-1185">Reference proteome</keyword>
<feature type="active site" evidence="5">
    <location>
        <position position="39"/>
    </location>
</feature>
<dbReference type="Proteomes" id="UP000180057">
    <property type="component" value="Unassembled WGS sequence"/>
</dbReference>
<dbReference type="PANTHER" id="PTHR47268">
    <property type="entry name" value="ACYLPHOSPHATASE"/>
    <property type="match status" value="1"/>
</dbReference>
<comment type="caution">
    <text evidence="9">The sequence shown here is derived from an EMBL/GenBank/DDBJ whole genome shotgun (WGS) entry which is preliminary data.</text>
</comment>
<dbReference type="PROSITE" id="PS00150">
    <property type="entry name" value="ACYLPHOSPHATASE_1"/>
    <property type="match status" value="1"/>
</dbReference>
<evidence type="ECO:0000256" key="1">
    <source>
        <dbReference type="ARBA" id="ARBA00005614"/>
    </source>
</evidence>
<dbReference type="PROSITE" id="PS00151">
    <property type="entry name" value="ACYLPHOSPHATASE_2"/>
    <property type="match status" value="1"/>
</dbReference>
<feature type="active site" evidence="5">
    <location>
        <position position="21"/>
    </location>
</feature>
<dbReference type="InterPro" id="IPR020456">
    <property type="entry name" value="Acylphosphatase"/>
</dbReference>
<dbReference type="AlphaFoldDB" id="A0A1S2M9M6"/>
<sequence length="93" mass="10764">MRILKSLSIIVHGKVQGVGFRYFALQLALENEITGWVKNMDDGGVEIEAVGDEHQLEKFIFNLRKGNRFIKVENLQFNDITVKKPHKSFKVKY</sequence>
<name>A0A1S2M9M6_9BACI</name>
<organism evidence="9 10">
    <name type="scientific">Anaerobacillus alkalidiazotrophicus</name>
    <dbReference type="NCBI Taxonomy" id="472963"/>
    <lineage>
        <taxon>Bacteria</taxon>
        <taxon>Bacillati</taxon>
        <taxon>Bacillota</taxon>
        <taxon>Bacilli</taxon>
        <taxon>Bacillales</taxon>
        <taxon>Bacillaceae</taxon>
        <taxon>Anaerobacillus</taxon>
    </lineage>
</organism>
<evidence type="ECO:0000256" key="6">
    <source>
        <dbReference type="RuleBase" id="RU000553"/>
    </source>
</evidence>
<dbReference type="EC" id="3.6.1.7" evidence="2 5"/>
<evidence type="ECO:0000256" key="4">
    <source>
        <dbReference type="ARBA" id="ARBA00047645"/>
    </source>
</evidence>
<evidence type="ECO:0000256" key="3">
    <source>
        <dbReference type="ARBA" id="ARBA00015991"/>
    </source>
</evidence>
<comment type="similarity">
    <text evidence="1 7">Belongs to the acylphosphatase family.</text>
</comment>
<dbReference type="InterPro" id="IPR036046">
    <property type="entry name" value="Acylphosphatase-like_dom_sf"/>
</dbReference>
<evidence type="ECO:0000256" key="7">
    <source>
        <dbReference type="RuleBase" id="RU004168"/>
    </source>
</evidence>
<dbReference type="STRING" id="472963.BKP45_00600"/>
<reference evidence="9 10" key="1">
    <citation type="submission" date="2016-10" db="EMBL/GenBank/DDBJ databases">
        <title>Draft genome sequences of four alkaliphilic bacteria belonging to the Anaerobacillus genus.</title>
        <authorList>
            <person name="Bassil N.M."/>
            <person name="Lloyd J.R."/>
        </authorList>
    </citation>
    <scope>NUCLEOTIDE SEQUENCE [LARGE SCALE GENOMIC DNA]</scope>
    <source>
        <strain evidence="9 10">DSM 22531</strain>
    </source>
</reference>
<accession>A0A1S2M9M6</accession>
<dbReference type="InterPro" id="IPR001792">
    <property type="entry name" value="Acylphosphatase-like_dom"/>
</dbReference>
<protein>
    <recommendedName>
        <fullName evidence="3 5">Acylphosphatase</fullName>
        <ecNumber evidence="2 5">3.6.1.7</ecNumber>
    </recommendedName>
</protein>
<gene>
    <name evidence="9" type="ORF">BKP45_00600</name>
</gene>
<dbReference type="SUPFAM" id="SSF54975">
    <property type="entry name" value="Acylphosphatase/BLUF domain-like"/>
    <property type="match status" value="1"/>
</dbReference>
<dbReference type="PANTHER" id="PTHR47268:SF4">
    <property type="entry name" value="ACYLPHOSPHATASE"/>
    <property type="match status" value="1"/>
</dbReference>
<proteinExistence type="inferred from homology"/>
<evidence type="ECO:0000259" key="8">
    <source>
        <dbReference type="PROSITE" id="PS51160"/>
    </source>
</evidence>
<dbReference type="OrthoDB" id="9808093at2"/>
<comment type="catalytic activity">
    <reaction evidence="4 5 6">
        <text>an acyl phosphate + H2O = a carboxylate + phosphate + H(+)</text>
        <dbReference type="Rhea" id="RHEA:14965"/>
        <dbReference type="ChEBI" id="CHEBI:15377"/>
        <dbReference type="ChEBI" id="CHEBI:15378"/>
        <dbReference type="ChEBI" id="CHEBI:29067"/>
        <dbReference type="ChEBI" id="CHEBI:43474"/>
        <dbReference type="ChEBI" id="CHEBI:59918"/>
        <dbReference type="EC" id="3.6.1.7"/>
    </reaction>
</comment>
<feature type="domain" description="Acylphosphatase-like" evidence="8">
    <location>
        <begin position="6"/>
        <end position="93"/>
    </location>
</feature>
<evidence type="ECO:0000256" key="2">
    <source>
        <dbReference type="ARBA" id="ARBA00012150"/>
    </source>
</evidence>
<evidence type="ECO:0000313" key="9">
    <source>
        <dbReference type="EMBL" id="OIJ21316.1"/>
    </source>
</evidence>
<dbReference type="EMBL" id="MLQS01000001">
    <property type="protein sequence ID" value="OIJ21316.1"/>
    <property type="molecule type" value="Genomic_DNA"/>
</dbReference>
<dbReference type="InterPro" id="IPR017968">
    <property type="entry name" value="Acylphosphatase_CS"/>
</dbReference>